<organism evidence="8 10">
    <name type="scientific">Dermabacter vaginalis</name>
    <dbReference type="NCBI Taxonomy" id="1630135"/>
    <lineage>
        <taxon>Bacteria</taxon>
        <taxon>Bacillati</taxon>
        <taxon>Actinomycetota</taxon>
        <taxon>Actinomycetes</taxon>
        <taxon>Micrococcales</taxon>
        <taxon>Dermabacteraceae</taxon>
        <taxon>Dermabacter</taxon>
    </lineage>
</organism>
<gene>
    <name evidence="8" type="ORF">DAD186_04690</name>
    <name evidence="9" type="ORF">FOB48_09080</name>
</gene>
<protein>
    <submittedName>
        <fullName evidence="9">Cytochrome c biogenesis protein CcdA</fullName>
    </submittedName>
</protein>
<evidence type="ECO:0000313" key="10">
    <source>
        <dbReference type="Proteomes" id="UP000092596"/>
    </source>
</evidence>
<dbReference type="Proteomes" id="UP000323865">
    <property type="component" value="Chromosome"/>
</dbReference>
<dbReference type="InterPro" id="IPR051790">
    <property type="entry name" value="Cytochrome_c-biogenesis_DsbD"/>
</dbReference>
<keyword evidence="4 6" id="KW-1133">Transmembrane helix</keyword>
<feature type="transmembrane region" description="Helical" evidence="6">
    <location>
        <begin position="179"/>
        <end position="201"/>
    </location>
</feature>
<evidence type="ECO:0000256" key="2">
    <source>
        <dbReference type="ARBA" id="ARBA00006143"/>
    </source>
</evidence>
<evidence type="ECO:0000256" key="6">
    <source>
        <dbReference type="SAM" id="Phobius"/>
    </source>
</evidence>
<feature type="transmembrane region" description="Helical" evidence="6">
    <location>
        <begin position="100"/>
        <end position="121"/>
    </location>
</feature>
<dbReference type="PANTHER" id="PTHR31272">
    <property type="entry name" value="CYTOCHROME C-TYPE BIOGENESIS PROTEIN HI_1454-RELATED"/>
    <property type="match status" value="1"/>
</dbReference>
<reference evidence="9 11" key="2">
    <citation type="submission" date="2019-09" db="EMBL/GenBank/DDBJ databases">
        <title>FDA dAtabase for Regulatory Grade micrObial Sequences (FDA-ARGOS): Supporting development and validation of Infectious Disease Dx tests.</title>
        <authorList>
            <person name="Sciortino C."/>
            <person name="Tallon L."/>
            <person name="Sadzewicz L."/>
            <person name="Vavikolanu K."/>
            <person name="Mehta A."/>
            <person name="Aluvathingal J."/>
            <person name="Nadendla S."/>
            <person name="Nandy P."/>
            <person name="Geyer C."/>
            <person name="Yan Y."/>
            <person name="Sichtig H."/>
        </authorList>
    </citation>
    <scope>NUCLEOTIDE SEQUENCE [LARGE SCALE GENOMIC DNA]</scope>
    <source>
        <strain evidence="9 11">FDAARGOS_640</strain>
    </source>
</reference>
<evidence type="ECO:0000313" key="9">
    <source>
        <dbReference type="EMBL" id="QEU12445.1"/>
    </source>
</evidence>
<feature type="transmembrane region" description="Helical" evidence="6">
    <location>
        <begin position="65"/>
        <end position="94"/>
    </location>
</feature>
<dbReference type="Proteomes" id="UP000092596">
    <property type="component" value="Chromosome"/>
</dbReference>
<feature type="domain" description="Cytochrome C biogenesis protein transmembrane" evidence="7">
    <location>
        <begin position="20"/>
        <end position="217"/>
    </location>
</feature>
<feature type="transmembrane region" description="Helical" evidence="6">
    <location>
        <begin position="17"/>
        <end position="45"/>
    </location>
</feature>
<sequence length="252" mass="26474">MTEIQHVFASTVLDGSLLLAAAVSALAGIVAFLSPCVFPVVPGYLAYVSGIAGQREESNNRTGRLALGALLFVLGFTVIFMVMGGFVGAIGYTLSAHATWINRIAGVVVILMGLLFIGLFPRLSGEVRVKSRPDAGLWGAPLMGIIFGFGWTPCIGPTFAAVSSLALDGGSATRGALLALAYSLGLGLPFLAFALLFDRALSWSAWLKKHRRSITVLGGALLIIIGTLLLTGQWGEWMAQLATWTGSFTTVI</sequence>
<dbReference type="Pfam" id="PF02683">
    <property type="entry name" value="DsbD_TM"/>
    <property type="match status" value="1"/>
</dbReference>
<evidence type="ECO:0000256" key="1">
    <source>
        <dbReference type="ARBA" id="ARBA00004141"/>
    </source>
</evidence>
<dbReference type="PATRIC" id="fig|1630135.4.peg.471"/>
<dbReference type="GO" id="GO:0016020">
    <property type="term" value="C:membrane"/>
    <property type="evidence" value="ECO:0007669"/>
    <property type="project" value="UniProtKB-SubCell"/>
</dbReference>
<keyword evidence="5 6" id="KW-0472">Membrane</keyword>
<comment type="subcellular location">
    <subcellularLocation>
        <location evidence="1">Membrane</location>
        <topology evidence="1">Multi-pass membrane protein</topology>
    </subcellularLocation>
</comment>
<evidence type="ECO:0000313" key="8">
    <source>
        <dbReference type="EMBL" id="ANP27024.1"/>
    </source>
</evidence>
<dbReference type="InterPro" id="IPR003834">
    <property type="entry name" value="Cyt_c_assmbl_TM_dom"/>
</dbReference>
<dbReference type="STRING" id="1630135.DAD186_04690"/>
<evidence type="ECO:0000313" key="11">
    <source>
        <dbReference type="Proteomes" id="UP000323865"/>
    </source>
</evidence>
<keyword evidence="3 6" id="KW-0812">Transmembrane</keyword>
<evidence type="ECO:0000256" key="3">
    <source>
        <dbReference type="ARBA" id="ARBA00022692"/>
    </source>
</evidence>
<dbReference type="PANTHER" id="PTHR31272:SF4">
    <property type="entry name" value="CYTOCHROME C-TYPE BIOGENESIS PROTEIN HI_1454-RELATED"/>
    <property type="match status" value="1"/>
</dbReference>
<dbReference type="EMBL" id="CP012117">
    <property type="protein sequence ID" value="ANP27024.1"/>
    <property type="molecule type" value="Genomic_DNA"/>
</dbReference>
<dbReference type="KEGG" id="dva:DAD186_04690"/>
<proteinExistence type="inferred from homology"/>
<feature type="transmembrane region" description="Helical" evidence="6">
    <location>
        <begin position="213"/>
        <end position="234"/>
    </location>
</feature>
<accession>A0A1B0ZGE8</accession>
<dbReference type="EMBL" id="CP044108">
    <property type="protein sequence ID" value="QEU12445.1"/>
    <property type="molecule type" value="Genomic_DNA"/>
</dbReference>
<name>A0A1B0ZGE8_9MICO</name>
<evidence type="ECO:0000256" key="5">
    <source>
        <dbReference type="ARBA" id="ARBA00023136"/>
    </source>
</evidence>
<dbReference type="GO" id="GO:0017004">
    <property type="term" value="P:cytochrome complex assembly"/>
    <property type="evidence" value="ECO:0007669"/>
    <property type="project" value="InterPro"/>
</dbReference>
<feature type="transmembrane region" description="Helical" evidence="6">
    <location>
        <begin position="142"/>
        <end position="167"/>
    </location>
</feature>
<comment type="similarity">
    <text evidence="2">Belongs to the DsbD family.</text>
</comment>
<dbReference type="AlphaFoldDB" id="A0A1B0ZGE8"/>
<evidence type="ECO:0000256" key="4">
    <source>
        <dbReference type="ARBA" id="ARBA00022989"/>
    </source>
</evidence>
<evidence type="ECO:0000259" key="7">
    <source>
        <dbReference type="Pfam" id="PF02683"/>
    </source>
</evidence>
<reference evidence="8 10" key="1">
    <citation type="submission" date="2015-06" db="EMBL/GenBank/DDBJ databases">
        <title>Investigation of pathophysiology for high-risk pregnancy and development of treatment modality based on it.</title>
        <authorList>
            <person name="Kim B.-C."/>
            <person name="Lim S."/>
        </authorList>
    </citation>
    <scope>NUCLEOTIDE SEQUENCE [LARGE SCALE GENOMIC DNA]</scope>
    <source>
        <strain evidence="8 10">AD1-86</strain>
    </source>
</reference>
<keyword evidence="11" id="KW-1185">Reference proteome</keyword>